<feature type="compositionally biased region" description="Pro residues" evidence="1">
    <location>
        <begin position="93"/>
        <end position="102"/>
    </location>
</feature>
<dbReference type="EnsemblPlants" id="EMT24565">
    <property type="protein sequence ID" value="EMT24565"/>
    <property type="gene ID" value="F775_43052"/>
</dbReference>
<organism evidence="3">
    <name type="scientific">Aegilops tauschii</name>
    <name type="common">Tausch's goatgrass</name>
    <name type="synonym">Aegilops squarrosa</name>
    <dbReference type="NCBI Taxonomy" id="37682"/>
    <lineage>
        <taxon>Eukaryota</taxon>
        <taxon>Viridiplantae</taxon>
        <taxon>Streptophyta</taxon>
        <taxon>Embryophyta</taxon>
        <taxon>Tracheophyta</taxon>
        <taxon>Spermatophyta</taxon>
        <taxon>Magnoliopsida</taxon>
        <taxon>Liliopsida</taxon>
        <taxon>Poales</taxon>
        <taxon>Poaceae</taxon>
        <taxon>BOP clade</taxon>
        <taxon>Pooideae</taxon>
        <taxon>Triticodae</taxon>
        <taxon>Triticeae</taxon>
        <taxon>Triticinae</taxon>
        <taxon>Aegilops</taxon>
    </lineage>
</organism>
<feature type="domain" description="RIN4 pathogenic type III effector avirulence factor Avr cleavage site" evidence="2">
    <location>
        <begin position="147"/>
        <end position="179"/>
    </location>
</feature>
<dbReference type="PANTHER" id="PTHR33159">
    <property type="entry name" value="RPM1-INTERACTING PROTEIN 4 (RIN4) FAMILY PROTEIN"/>
    <property type="match status" value="1"/>
</dbReference>
<evidence type="ECO:0000259" key="2">
    <source>
        <dbReference type="Pfam" id="PF05627"/>
    </source>
</evidence>
<dbReference type="PANTHER" id="PTHR33159:SF6">
    <property type="entry name" value="RPM1-INTERACTING PROTEIN 4"/>
    <property type="match status" value="1"/>
</dbReference>
<dbReference type="InterPro" id="IPR040387">
    <property type="entry name" value="RIN4/NOI4"/>
</dbReference>
<name>M8BHU3_AEGTA</name>
<proteinExistence type="predicted"/>
<dbReference type="Pfam" id="PF05627">
    <property type="entry name" value="AvrRpt-cleavage"/>
    <property type="match status" value="2"/>
</dbReference>
<evidence type="ECO:0000256" key="1">
    <source>
        <dbReference type="SAM" id="MobiDB-lite"/>
    </source>
</evidence>
<dbReference type="InterPro" id="IPR008700">
    <property type="entry name" value="TypeIII_avirulence_cleave"/>
</dbReference>
<feature type="domain" description="RIN4 pathogenic type III effector avirulence factor Avr cleavage site" evidence="2">
    <location>
        <begin position="5"/>
        <end position="35"/>
    </location>
</feature>
<feature type="compositionally biased region" description="Polar residues" evidence="1">
    <location>
        <begin position="51"/>
        <end position="65"/>
    </location>
</feature>
<reference evidence="3" key="1">
    <citation type="submission" date="2015-06" db="UniProtKB">
        <authorList>
            <consortium name="EnsemblPlants"/>
        </authorList>
    </citation>
    <scope>IDENTIFICATION</scope>
</reference>
<sequence length="308" mass="33621">MQKQQKNAHVPKFGNWDNDGNVPYTLYFDNARKGKGGKPINPNDPVENPEAFSSSVVAPSPNRSFDQGRPALPPASPPPAHHHERRPSDAPAAAPPLSPPHPHSVTGTVPAAPVGQSRAEYSDGSGYGLVANSVDRSRARGASRGNEQGSAVPKFGDWDSNPASADGYTHIFNKVREEKSTQAKAPGLGKDNVAYGNGARKHDDGYVSSAKWHWEHRISLPYPDMTLPHNWHLDPERIVVPAAPLSMRAHMEEVWFAFEHEEARRHGIWDARMAPRRRSSSCATRSRSLIPTCGIIVSIIPSSHGTML</sequence>
<feature type="region of interest" description="Disordered" evidence="1">
    <location>
        <begin position="1"/>
        <end position="160"/>
    </location>
</feature>
<dbReference type="GO" id="GO:0005886">
    <property type="term" value="C:plasma membrane"/>
    <property type="evidence" value="ECO:0007669"/>
    <property type="project" value="TreeGrafter"/>
</dbReference>
<protein>
    <recommendedName>
        <fullName evidence="2">RIN4 pathogenic type III effector avirulence factor Avr cleavage site domain-containing protein</fullName>
    </recommendedName>
</protein>
<dbReference type="AlphaFoldDB" id="M8BHU3"/>
<evidence type="ECO:0000313" key="3">
    <source>
        <dbReference type="EnsemblPlants" id="EMT24565"/>
    </source>
</evidence>
<accession>M8BHU3</accession>